<keyword evidence="1" id="KW-0812">Transmembrane</keyword>
<name>A0ABP1FF37_9FLAO</name>
<protein>
    <recommendedName>
        <fullName evidence="4">DUF4405 domain-containing protein</fullName>
    </recommendedName>
</protein>
<sequence>MTFRKIISLSIGISFIVLLITGVLSYFLEYSRATATLHTVFGILFSLGVLFHLKNNFRSLKVYVKGKLVTIIVFIGILFFLGAFFQTTPFSTLMDFGAKQKAAIKKDLNLTTYEVVQMNTSNDIQLTIDVLRSEHYWHPQMAIWVEDEQGNYVETLFVSKATARGLFFGGRSKDNYKSFDENKNASGDYRRVNALPVWSHKRNIEYADGLYVPPSNNPLPDAITGATIVDNFQLLSSISKISKFKLKIEVNVAFDDNEYYSEYDFPNDETFHNGTGQLGQPSIIFNTLIDLNDEKNYYLMELIGHGHHSGQNGAINPDLSTLTTAKQIIERIVVGVKTTQ</sequence>
<proteinExistence type="predicted"/>
<accession>A0ABP1FF37</accession>
<evidence type="ECO:0000313" key="2">
    <source>
        <dbReference type="EMBL" id="CAL2108406.1"/>
    </source>
</evidence>
<feature type="transmembrane region" description="Helical" evidence="1">
    <location>
        <begin position="7"/>
        <end position="28"/>
    </location>
</feature>
<keyword evidence="3" id="KW-1185">Reference proteome</keyword>
<dbReference type="CDD" id="cd03493">
    <property type="entry name" value="SQR_QFR_TM"/>
    <property type="match status" value="1"/>
</dbReference>
<keyword evidence="1" id="KW-1133">Transmembrane helix</keyword>
<feature type="transmembrane region" description="Helical" evidence="1">
    <location>
        <begin position="65"/>
        <end position="85"/>
    </location>
</feature>
<evidence type="ECO:0000313" key="3">
    <source>
        <dbReference type="Proteomes" id="UP001497602"/>
    </source>
</evidence>
<dbReference type="Proteomes" id="UP001497602">
    <property type="component" value="Unassembled WGS sequence"/>
</dbReference>
<comment type="caution">
    <text evidence="2">The sequence shown here is derived from an EMBL/GenBank/DDBJ whole genome shotgun (WGS) entry which is preliminary data.</text>
</comment>
<feature type="transmembrane region" description="Helical" evidence="1">
    <location>
        <begin position="34"/>
        <end position="53"/>
    </location>
</feature>
<gene>
    <name evidence="2" type="ORF">T190115A13A_70179</name>
</gene>
<organism evidence="2 3">
    <name type="scientific">Tenacibaculum vairaonense</name>
    <dbReference type="NCBI Taxonomy" id="3137860"/>
    <lineage>
        <taxon>Bacteria</taxon>
        <taxon>Pseudomonadati</taxon>
        <taxon>Bacteroidota</taxon>
        <taxon>Flavobacteriia</taxon>
        <taxon>Flavobacteriales</taxon>
        <taxon>Flavobacteriaceae</taxon>
        <taxon>Tenacibaculum</taxon>
    </lineage>
</organism>
<reference evidence="2 3" key="1">
    <citation type="submission" date="2024-05" db="EMBL/GenBank/DDBJ databases">
        <authorList>
            <person name="Duchaud E."/>
        </authorList>
    </citation>
    <scope>NUCLEOTIDE SEQUENCE [LARGE SCALE GENOMIC DNA]</scope>
    <source>
        <strain evidence="2">Ena-SAMPLE-TAB-13-05-2024-13:56:06:370-140305</strain>
    </source>
</reference>
<keyword evidence="1" id="KW-0472">Membrane</keyword>
<evidence type="ECO:0008006" key="4">
    <source>
        <dbReference type="Google" id="ProtNLM"/>
    </source>
</evidence>
<dbReference type="EMBL" id="CAXJRC010000044">
    <property type="protein sequence ID" value="CAL2108406.1"/>
    <property type="molecule type" value="Genomic_DNA"/>
</dbReference>
<evidence type="ECO:0000256" key="1">
    <source>
        <dbReference type="SAM" id="Phobius"/>
    </source>
</evidence>
<dbReference type="RefSeq" id="WP_348740010.1">
    <property type="nucleotide sequence ID" value="NZ_CAXJRC010000044.1"/>
</dbReference>